<dbReference type="InterPro" id="IPR000700">
    <property type="entry name" value="PAS-assoc_C"/>
</dbReference>
<accession>A0AA91I820</accession>
<evidence type="ECO:0000259" key="3">
    <source>
        <dbReference type="PROSITE" id="PS50113"/>
    </source>
</evidence>
<organism evidence="4 5">
    <name type="scientific">Variovorax paradoxus</name>
    <dbReference type="NCBI Taxonomy" id="34073"/>
    <lineage>
        <taxon>Bacteria</taxon>
        <taxon>Pseudomonadati</taxon>
        <taxon>Pseudomonadota</taxon>
        <taxon>Betaproteobacteria</taxon>
        <taxon>Burkholderiales</taxon>
        <taxon>Comamonadaceae</taxon>
        <taxon>Variovorax</taxon>
    </lineage>
</organism>
<evidence type="ECO:0000259" key="2">
    <source>
        <dbReference type="PROSITE" id="PS50111"/>
    </source>
</evidence>
<reference evidence="4 5" key="1">
    <citation type="submission" date="2016-03" db="EMBL/GenBank/DDBJ databases">
        <title>Genome sequence of Variovorax paradoxus KB5.</title>
        <authorList>
            <person name="Jeong H."/>
            <person name="Hong C.E."/>
            <person name="Jo S.H."/>
            <person name="Park J.M."/>
        </authorList>
    </citation>
    <scope>NUCLEOTIDE SEQUENCE [LARGE SCALE GENOMIC DNA]</scope>
    <source>
        <strain evidence="4 5">KB5</strain>
    </source>
</reference>
<dbReference type="RefSeq" id="WP_081271005.1">
    <property type="nucleotide sequence ID" value="NZ_LVHG01000084.1"/>
</dbReference>
<dbReference type="InterPro" id="IPR013655">
    <property type="entry name" value="PAS_fold_3"/>
</dbReference>
<dbReference type="SUPFAM" id="SSF55785">
    <property type="entry name" value="PYP-like sensor domain (PAS domain)"/>
    <property type="match status" value="2"/>
</dbReference>
<name>A0AA91I820_VARPD</name>
<evidence type="ECO:0000313" key="4">
    <source>
        <dbReference type="EMBL" id="OAK58030.1"/>
    </source>
</evidence>
<dbReference type="CDD" id="cd00130">
    <property type="entry name" value="PAS"/>
    <property type="match status" value="2"/>
</dbReference>
<evidence type="ECO:0000256" key="1">
    <source>
        <dbReference type="PROSITE-ProRule" id="PRU00284"/>
    </source>
</evidence>
<keyword evidence="4" id="KW-0808">Transferase</keyword>
<dbReference type="AlphaFoldDB" id="A0AA91I820"/>
<keyword evidence="1" id="KW-0807">Transducer</keyword>
<dbReference type="GO" id="GO:0007165">
    <property type="term" value="P:signal transduction"/>
    <property type="evidence" value="ECO:0007669"/>
    <property type="project" value="UniProtKB-KW"/>
</dbReference>
<dbReference type="InterPro" id="IPR004089">
    <property type="entry name" value="MCPsignal_dom"/>
</dbReference>
<dbReference type="InterPro" id="IPR000014">
    <property type="entry name" value="PAS"/>
</dbReference>
<dbReference type="Pfam" id="PF08447">
    <property type="entry name" value="PAS_3"/>
    <property type="match status" value="2"/>
</dbReference>
<dbReference type="SMART" id="SM00283">
    <property type="entry name" value="MA"/>
    <property type="match status" value="1"/>
</dbReference>
<dbReference type="SMART" id="SM00091">
    <property type="entry name" value="PAS"/>
    <property type="match status" value="2"/>
</dbReference>
<proteinExistence type="predicted"/>
<dbReference type="PANTHER" id="PTHR24422:SF10">
    <property type="entry name" value="CHEMOTAXIS PROTEIN METHYLTRANSFERASE 2"/>
    <property type="match status" value="1"/>
</dbReference>
<dbReference type="Gene3D" id="3.30.450.20">
    <property type="entry name" value="PAS domain"/>
    <property type="match status" value="2"/>
</dbReference>
<dbReference type="GO" id="GO:0016301">
    <property type="term" value="F:kinase activity"/>
    <property type="evidence" value="ECO:0007669"/>
    <property type="project" value="UniProtKB-KW"/>
</dbReference>
<dbReference type="Gene3D" id="1.10.287.950">
    <property type="entry name" value="Methyl-accepting chemotaxis protein"/>
    <property type="match status" value="1"/>
</dbReference>
<gene>
    <name evidence="4" type="ORF">A3K87_03180</name>
</gene>
<dbReference type="PANTHER" id="PTHR24422">
    <property type="entry name" value="CHEMOTAXIS PROTEIN METHYLTRANSFERASE"/>
    <property type="match status" value="1"/>
</dbReference>
<dbReference type="GO" id="GO:0016020">
    <property type="term" value="C:membrane"/>
    <property type="evidence" value="ECO:0007669"/>
    <property type="project" value="InterPro"/>
</dbReference>
<dbReference type="NCBIfam" id="TIGR00229">
    <property type="entry name" value="sensory_box"/>
    <property type="match status" value="2"/>
</dbReference>
<feature type="domain" description="Methyl-accepting transducer" evidence="2">
    <location>
        <begin position="266"/>
        <end position="445"/>
    </location>
</feature>
<dbReference type="InterPro" id="IPR001610">
    <property type="entry name" value="PAC"/>
</dbReference>
<evidence type="ECO:0000313" key="5">
    <source>
        <dbReference type="Proteomes" id="UP000077852"/>
    </source>
</evidence>
<dbReference type="PROSITE" id="PS50113">
    <property type="entry name" value="PAC"/>
    <property type="match status" value="1"/>
</dbReference>
<dbReference type="InterPro" id="IPR035965">
    <property type="entry name" value="PAS-like_dom_sf"/>
</dbReference>
<dbReference type="InterPro" id="IPR050903">
    <property type="entry name" value="Bact_Chemotaxis_MeTrfase"/>
</dbReference>
<comment type="caution">
    <text evidence="4">The sequence shown here is derived from an EMBL/GenBank/DDBJ whole genome shotgun (WGS) entry which is preliminary data.</text>
</comment>
<protein>
    <submittedName>
        <fullName evidence="4">Histidine kinase</fullName>
    </submittedName>
</protein>
<feature type="domain" description="PAC" evidence="3">
    <location>
        <begin position="213"/>
        <end position="265"/>
    </location>
</feature>
<dbReference type="SMART" id="SM00086">
    <property type="entry name" value="PAC"/>
    <property type="match status" value="2"/>
</dbReference>
<dbReference type="PROSITE" id="PS50111">
    <property type="entry name" value="CHEMOTAXIS_TRANSDUC_2"/>
    <property type="match status" value="1"/>
</dbReference>
<dbReference type="Proteomes" id="UP000077852">
    <property type="component" value="Unassembled WGS sequence"/>
</dbReference>
<dbReference type="SUPFAM" id="SSF58104">
    <property type="entry name" value="Methyl-accepting chemotaxis protein (MCP) signaling domain"/>
    <property type="match status" value="1"/>
</dbReference>
<keyword evidence="4" id="KW-0418">Kinase</keyword>
<dbReference type="Pfam" id="PF00015">
    <property type="entry name" value="MCPsignal"/>
    <property type="match status" value="1"/>
</dbReference>
<dbReference type="EMBL" id="LVHG01000084">
    <property type="protein sequence ID" value="OAK58030.1"/>
    <property type="molecule type" value="Genomic_DNA"/>
</dbReference>
<sequence length="445" mass="48701">MTSFRSLVSFLSGRRVSARRQLQSLYRNQAVIEFTPQGDVVFANEPFLALMGYSLDAIKGRHHSMFVDPAERHSGDYAQFWNRLQRGEPFVGRCRRIAGNGGEVWLQANYSPVLDGAGKVVRVVKYAMDISGQVLRDAESQSQLAAVGRAQAVIEFDLQGRILRANRNFLDAMGYRHESDVVGRHHSMFVRPEERQGAAYKAFWQHLARGQFHQGQFERVGREGNTVWIEANYNPVLDQAGQPFKVVKYATDITARFEATRMVQGAFEELKQLVRHSASQAGDAHSHTRQVASVALDGADASADAMAAMQQIQADSKRIADIVGLIDGIAFQTNMLALNAAVEAARAGEQGRGFAVVAGEVRSLAHRSAAAAREIGGLVSASTARVQAGNEKVQASGRVIREIQQSAQQASRIMEAIVDASRSQDVRLGAVHEAMARLEAADSRA</sequence>